<protein>
    <submittedName>
        <fullName evidence="1">Uncharacterized protein</fullName>
    </submittedName>
</protein>
<dbReference type="InParanoid" id="K3Y1U8"/>
<name>K3Y1U8_SETIT</name>
<dbReference type="EnsemblPlants" id="KQL10861">
    <property type="protein sequence ID" value="KQL10861"/>
    <property type="gene ID" value="SETIT_008165mg"/>
</dbReference>
<dbReference type="Proteomes" id="UP000004995">
    <property type="component" value="Unassembled WGS sequence"/>
</dbReference>
<dbReference type="PANTHER" id="PTHR33170">
    <property type="entry name" value="DUF4283 DOMAIN-CONTAINING PROTEIN-RELATED"/>
    <property type="match status" value="1"/>
</dbReference>
<accession>K3Y1U8</accession>
<dbReference type="HOGENOM" id="CLU_1716405_0_0_1"/>
<evidence type="ECO:0000313" key="2">
    <source>
        <dbReference type="Proteomes" id="UP000004995"/>
    </source>
</evidence>
<dbReference type="EMBL" id="AGNK02002530">
    <property type="status" value="NOT_ANNOTATED_CDS"/>
    <property type="molecule type" value="Genomic_DNA"/>
</dbReference>
<organism evidence="1 2">
    <name type="scientific">Setaria italica</name>
    <name type="common">Foxtail millet</name>
    <name type="synonym">Panicum italicum</name>
    <dbReference type="NCBI Taxonomy" id="4555"/>
    <lineage>
        <taxon>Eukaryota</taxon>
        <taxon>Viridiplantae</taxon>
        <taxon>Streptophyta</taxon>
        <taxon>Embryophyta</taxon>
        <taxon>Tracheophyta</taxon>
        <taxon>Spermatophyta</taxon>
        <taxon>Magnoliopsida</taxon>
        <taxon>Liliopsida</taxon>
        <taxon>Poales</taxon>
        <taxon>Poaceae</taxon>
        <taxon>PACMAD clade</taxon>
        <taxon>Panicoideae</taxon>
        <taxon>Panicodae</taxon>
        <taxon>Paniceae</taxon>
        <taxon>Cenchrinae</taxon>
        <taxon>Setaria</taxon>
    </lineage>
</organism>
<evidence type="ECO:0000313" key="1">
    <source>
        <dbReference type="EnsemblPlants" id="KQL10861"/>
    </source>
</evidence>
<reference evidence="1" key="2">
    <citation type="submission" date="2018-08" db="UniProtKB">
        <authorList>
            <consortium name="EnsemblPlants"/>
        </authorList>
    </citation>
    <scope>IDENTIFICATION</scope>
    <source>
        <strain evidence="1">Yugu1</strain>
    </source>
</reference>
<dbReference type="PANTHER" id="PTHR33170:SF2">
    <property type="entry name" value="OS12G0531500 PROTEIN"/>
    <property type="match status" value="1"/>
</dbReference>
<dbReference type="AlphaFoldDB" id="K3Y1U8"/>
<dbReference type="FunCoup" id="K3Y1U8">
    <property type="interactions" value="304"/>
</dbReference>
<dbReference type="OMA" id="THDKRCK"/>
<reference evidence="2" key="1">
    <citation type="journal article" date="2012" name="Nat. Biotechnol.">
        <title>Reference genome sequence of the model plant Setaria.</title>
        <authorList>
            <person name="Bennetzen J.L."/>
            <person name="Schmutz J."/>
            <person name="Wang H."/>
            <person name="Percifield R."/>
            <person name="Hawkins J."/>
            <person name="Pontaroli A.C."/>
            <person name="Estep M."/>
            <person name="Feng L."/>
            <person name="Vaughn J.N."/>
            <person name="Grimwood J."/>
            <person name="Jenkins J."/>
            <person name="Barry K."/>
            <person name="Lindquist E."/>
            <person name="Hellsten U."/>
            <person name="Deshpande S."/>
            <person name="Wang X."/>
            <person name="Wu X."/>
            <person name="Mitros T."/>
            <person name="Triplett J."/>
            <person name="Yang X."/>
            <person name="Ye C.Y."/>
            <person name="Mauro-Herrera M."/>
            <person name="Wang L."/>
            <person name="Li P."/>
            <person name="Sharma M."/>
            <person name="Sharma R."/>
            <person name="Ronald P.C."/>
            <person name="Panaud O."/>
            <person name="Kellogg E.A."/>
            <person name="Brutnell T.P."/>
            <person name="Doust A.N."/>
            <person name="Tuskan G.A."/>
            <person name="Rokhsar D."/>
            <person name="Devos K.M."/>
        </authorList>
    </citation>
    <scope>NUCLEOTIDE SEQUENCE [LARGE SCALE GENOMIC DNA]</scope>
    <source>
        <strain evidence="2">cv. Yugu1</strain>
    </source>
</reference>
<sequence>MKKISKLPAVPDARKMKESLTMGDTHDKRCKESGHIATTCPKSKGFDLALYNISATVAPSNLDPTASTHLQIGWVQVLNVPGPARVVEAVTLIAELAGEVVVVDEVSLIKEGPVTVKLNARNIANLRGCVEIFIEKVGYEIQFVPEGIKEKLP</sequence>
<keyword evidence="2" id="KW-1185">Reference proteome</keyword>
<dbReference type="Gramene" id="KQL10861">
    <property type="protein sequence ID" value="KQL10861"/>
    <property type="gene ID" value="SETIT_008165mg"/>
</dbReference>
<proteinExistence type="predicted"/>